<keyword evidence="2 4" id="KW-0728">SH3 domain</keyword>
<keyword evidence="10" id="KW-1185">Reference proteome</keyword>
<evidence type="ECO:0000313" key="9">
    <source>
        <dbReference type="EMBL" id="CAD5124336.1"/>
    </source>
</evidence>
<dbReference type="SUPFAM" id="SSF50044">
    <property type="entry name" value="SH3-domain"/>
    <property type="match status" value="1"/>
</dbReference>
<dbReference type="SUPFAM" id="SSF140741">
    <property type="entry name" value="RUN domain-like"/>
    <property type="match status" value="1"/>
</dbReference>
<evidence type="ECO:0000256" key="1">
    <source>
        <dbReference type="ARBA" id="ARBA00006296"/>
    </source>
</evidence>
<dbReference type="InterPro" id="IPR001452">
    <property type="entry name" value="SH3_domain"/>
</dbReference>
<protein>
    <recommendedName>
        <fullName evidence="3">RUN and TBC1 domain-containing protein 3</fullName>
    </recommendedName>
</protein>
<dbReference type="OrthoDB" id="44736at2759"/>
<dbReference type="Gene3D" id="1.10.472.80">
    <property type="entry name" value="Ypt/Rab-GAP domain of gyp1p, domain 3"/>
    <property type="match status" value="1"/>
</dbReference>
<dbReference type="InterPro" id="IPR035969">
    <property type="entry name" value="Rab-GAP_TBC_sf"/>
</dbReference>
<dbReference type="Pfam" id="PF00566">
    <property type="entry name" value="RabGAP-TBC"/>
    <property type="match status" value="1"/>
</dbReference>
<dbReference type="SMART" id="SM00326">
    <property type="entry name" value="SH3"/>
    <property type="match status" value="1"/>
</dbReference>
<feature type="compositionally biased region" description="Polar residues" evidence="5">
    <location>
        <begin position="1"/>
        <end position="15"/>
    </location>
</feature>
<dbReference type="InterPro" id="IPR050302">
    <property type="entry name" value="Rab_GAP_TBC_domain"/>
</dbReference>
<dbReference type="SMART" id="SM00164">
    <property type="entry name" value="TBC"/>
    <property type="match status" value="1"/>
</dbReference>
<evidence type="ECO:0000256" key="5">
    <source>
        <dbReference type="SAM" id="MobiDB-lite"/>
    </source>
</evidence>
<feature type="domain" description="RUN" evidence="8">
    <location>
        <begin position="595"/>
        <end position="758"/>
    </location>
</feature>
<gene>
    <name evidence="9" type="ORF">DGYR_LOCUS11890</name>
</gene>
<evidence type="ECO:0000256" key="2">
    <source>
        <dbReference type="ARBA" id="ARBA00022443"/>
    </source>
</evidence>
<evidence type="ECO:0000259" key="7">
    <source>
        <dbReference type="PROSITE" id="PS50086"/>
    </source>
</evidence>
<dbReference type="SMART" id="SM00593">
    <property type="entry name" value="RUN"/>
    <property type="match status" value="1"/>
</dbReference>
<comment type="caution">
    <text evidence="9">The sequence shown here is derived from an EMBL/GenBank/DDBJ whole genome shotgun (WGS) entry which is preliminary data.</text>
</comment>
<evidence type="ECO:0000259" key="6">
    <source>
        <dbReference type="PROSITE" id="PS50002"/>
    </source>
</evidence>
<dbReference type="AlphaFoldDB" id="A0A7I8W722"/>
<dbReference type="Gene3D" id="2.30.30.40">
    <property type="entry name" value="SH3 Domains"/>
    <property type="match status" value="1"/>
</dbReference>
<dbReference type="Gene3D" id="1.20.58.900">
    <property type="match status" value="1"/>
</dbReference>
<dbReference type="InterPro" id="IPR000195">
    <property type="entry name" value="Rab-GAP-TBC_dom"/>
</dbReference>
<dbReference type="FunFam" id="1.10.8.270:FF:000013">
    <property type="entry name" value="Small G protein signaling modulator 3"/>
    <property type="match status" value="1"/>
</dbReference>
<dbReference type="PROSITE" id="PS50086">
    <property type="entry name" value="TBC_RABGAP"/>
    <property type="match status" value="1"/>
</dbReference>
<dbReference type="Gene3D" id="1.10.10.750">
    <property type="entry name" value="Ypt/Rab-GAP domain of gyp1p, domain 1"/>
    <property type="match status" value="1"/>
</dbReference>
<evidence type="ECO:0000256" key="3">
    <source>
        <dbReference type="ARBA" id="ARBA00030864"/>
    </source>
</evidence>
<dbReference type="Pfam" id="PF00018">
    <property type="entry name" value="SH3_1"/>
    <property type="match status" value="1"/>
</dbReference>
<dbReference type="CDD" id="cd17688">
    <property type="entry name" value="RUN_SGSM3"/>
    <property type="match status" value="1"/>
</dbReference>
<proteinExistence type="inferred from homology"/>
<evidence type="ECO:0000256" key="4">
    <source>
        <dbReference type="PROSITE-ProRule" id="PRU00192"/>
    </source>
</evidence>
<name>A0A7I8W722_9ANNE</name>
<dbReference type="GO" id="GO:0005096">
    <property type="term" value="F:GTPase activator activity"/>
    <property type="evidence" value="ECO:0007669"/>
    <property type="project" value="TreeGrafter"/>
</dbReference>
<dbReference type="PROSITE" id="PS50826">
    <property type="entry name" value="RUN"/>
    <property type="match status" value="1"/>
</dbReference>
<dbReference type="Gene3D" id="1.10.8.270">
    <property type="entry name" value="putative rabgap domain of human tbc1 domain family member 14 like domains"/>
    <property type="match status" value="1"/>
</dbReference>
<dbReference type="PROSITE" id="PS50002">
    <property type="entry name" value="SH3"/>
    <property type="match status" value="1"/>
</dbReference>
<dbReference type="InterPro" id="IPR036028">
    <property type="entry name" value="SH3-like_dom_sf"/>
</dbReference>
<feature type="domain" description="SH3" evidence="6">
    <location>
        <begin position="520"/>
        <end position="579"/>
    </location>
</feature>
<evidence type="ECO:0000259" key="8">
    <source>
        <dbReference type="PROSITE" id="PS50826"/>
    </source>
</evidence>
<dbReference type="InterPro" id="IPR035833">
    <property type="entry name" value="SGSM3_SH3"/>
</dbReference>
<dbReference type="SUPFAM" id="SSF47923">
    <property type="entry name" value="Ypt/Rab-GAP domain of gyp1p"/>
    <property type="match status" value="2"/>
</dbReference>
<accession>A0A7I8W722</accession>
<reference evidence="9 10" key="1">
    <citation type="submission" date="2020-08" db="EMBL/GenBank/DDBJ databases">
        <authorList>
            <person name="Hejnol A."/>
        </authorList>
    </citation>
    <scope>NUCLEOTIDE SEQUENCE [LARGE SCALE GENOMIC DNA]</scope>
</reference>
<dbReference type="FunFam" id="1.10.472.80:FF:000012">
    <property type="entry name" value="Small G protein signaling modulator 3"/>
    <property type="match status" value="1"/>
</dbReference>
<dbReference type="CDD" id="cd11813">
    <property type="entry name" value="SH3_SGSM3"/>
    <property type="match status" value="1"/>
</dbReference>
<dbReference type="InterPro" id="IPR037213">
    <property type="entry name" value="Run_dom_sf"/>
</dbReference>
<dbReference type="Pfam" id="PF02759">
    <property type="entry name" value="RUN"/>
    <property type="match status" value="1"/>
</dbReference>
<comment type="similarity">
    <text evidence="1">Belongs to the small G protein signaling modulator family.</text>
</comment>
<dbReference type="InterPro" id="IPR004012">
    <property type="entry name" value="Run_dom"/>
</dbReference>
<organism evidence="9 10">
    <name type="scientific">Dimorphilus gyrociliatus</name>
    <dbReference type="NCBI Taxonomy" id="2664684"/>
    <lineage>
        <taxon>Eukaryota</taxon>
        <taxon>Metazoa</taxon>
        <taxon>Spiralia</taxon>
        <taxon>Lophotrochozoa</taxon>
        <taxon>Annelida</taxon>
        <taxon>Polychaeta</taxon>
        <taxon>Polychaeta incertae sedis</taxon>
        <taxon>Dinophilidae</taxon>
        <taxon>Dimorphilus</taxon>
    </lineage>
</organism>
<dbReference type="EMBL" id="CAJFCJ010000020">
    <property type="protein sequence ID" value="CAD5124336.1"/>
    <property type="molecule type" value="Genomic_DNA"/>
</dbReference>
<dbReference type="PANTHER" id="PTHR47219:SF13">
    <property type="entry name" value="RUN AND TBC1 DOMAIN-CONTAINING PROTEIN 3"/>
    <property type="match status" value="1"/>
</dbReference>
<dbReference type="PANTHER" id="PTHR47219">
    <property type="entry name" value="RAB GTPASE-ACTIVATING PROTEIN 1-LIKE"/>
    <property type="match status" value="1"/>
</dbReference>
<dbReference type="GO" id="GO:0031267">
    <property type="term" value="F:small GTPase binding"/>
    <property type="evidence" value="ECO:0007669"/>
    <property type="project" value="TreeGrafter"/>
</dbReference>
<sequence>MTGNKQEYNILQSETLSEDEDEGTIVTGDGISVSAPLQYEGSDGFVPTPGGPFSALTASMWPQDILSRLNNTPEDASGQLDYRYDEFGFKVEEEDGPEQNSSKLLSTPFIEDSQQRLKWTAYLEFTHNEIGDLTWDKVEKRLPRSEKLRGMVKQGIPHSMRPQIWMRLTGALDRKLKPETSYKDMVKASSIDHLVTSKQIEKDLLRTMPNCACFSNINSTGIPRLRRILRCIAWLYPDIGYCQGTGMIAACLLLFMEEEDAFWMMCSIIEDLLPASYFSSSLIGVQADQRVLRQLIVTYLPEIDEAFKSHDIEVSLICLHWFLTAFASVVHIKVLLRLWDLFFYEGSTVLFQATIGMLKLKEDELISFENSAQIFNSLSDAPGDVQDVDELLDVTFKISGSLSDVIIDTHRRKHLAYLMADQGAIVNPESMKNLPKQRLNKRQLKRSRSLVSLLLGSGTEEEIQKAKNIQQTELMVNLRDAISQVGRHFQSLDPKNNLQADYTMDSHAKDLENYANVARNRRRRAKALLDFERHDDDELGFRKNDIITIISQRDEHCWIGELNGLRGWFPAKFVELLDERSKSYSCAGDDTVTEAITDLVRGVLCPAIKAIFEHGLKKSYILAGPGHPWLFVEEAATKEVEKDFQSVYSRLVLCKTYRLDEDGKVLTPEELLYKAVQGVNLTHDVAHAQMDVKFRSLICCGLNEQVLHLWLETLCSCTEIIEKYYYPWSFMRSPGWVQIKCELRVLANLPFALSEDCELSARKNIQKRMREIKAGVFDMLVKHHLFSWDI</sequence>
<feature type="region of interest" description="Disordered" evidence="5">
    <location>
        <begin position="1"/>
        <end position="28"/>
    </location>
</feature>
<dbReference type="Proteomes" id="UP000549394">
    <property type="component" value="Unassembled WGS sequence"/>
</dbReference>
<feature type="domain" description="Rab-GAP TBC" evidence="7">
    <location>
        <begin position="155"/>
        <end position="346"/>
    </location>
</feature>
<evidence type="ECO:0000313" key="10">
    <source>
        <dbReference type="Proteomes" id="UP000549394"/>
    </source>
</evidence>
<dbReference type="FunFam" id="2.30.30.40:FF:000115">
    <property type="entry name" value="Small G protein signaling modulator 3 homolog"/>
    <property type="match status" value="1"/>
</dbReference>